<proteinExistence type="predicted"/>
<gene>
    <name evidence="1" type="ORF">WMY93_007296</name>
</gene>
<keyword evidence="2" id="KW-1185">Reference proteome</keyword>
<evidence type="ECO:0000313" key="1">
    <source>
        <dbReference type="EMBL" id="KAK7924986.1"/>
    </source>
</evidence>
<dbReference type="Proteomes" id="UP001460270">
    <property type="component" value="Unassembled WGS sequence"/>
</dbReference>
<accession>A0AAW0PCM8</accession>
<organism evidence="1 2">
    <name type="scientific">Mugilogobius chulae</name>
    <name type="common">yellowstripe goby</name>
    <dbReference type="NCBI Taxonomy" id="88201"/>
    <lineage>
        <taxon>Eukaryota</taxon>
        <taxon>Metazoa</taxon>
        <taxon>Chordata</taxon>
        <taxon>Craniata</taxon>
        <taxon>Vertebrata</taxon>
        <taxon>Euteleostomi</taxon>
        <taxon>Actinopterygii</taxon>
        <taxon>Neopterygii</taxon>
        <taxon>Teleostei</taxon>
        <taxon>Neoteleostei</taxon>
        <taxon>Acanthomorphata</taxon>
        <taxon>Gobiaria</taxon>
        <taxon>Gobiiformes</taxon>
        <taxon>Gobioidei</taxon>
        <taxon>Gobiidae</taxon>
        <taxon>Gobionellinae</taxon>
        <taxon>Mugilogobius</taxon>
    </lineage>
</organism>
<sequence>MTIARLYHSTLALSLYRSALITLSLGYHSIARAIHSNRSRLHYRSRLSLYRSVTYHYRPGHCRSIGLSLYRLLYRCLSFASITLIARMPYHSRSLYNSALSLLSACSFALYRISFSSFAASHYRSYRCYALLPGSLYRSIARAIMLSKHPRRSLDYDKRLQSTLSLALSLMLASIALTDCSSLSFHHSIAHSIALNQLLYRVALSTIALSRFKSLYRLLLSPLCLSLYVLCQALARINHSMRSRYQLLSRSRLSLYRSCYHSIAQQLITLSARSNHSRSLASINSIVHWARFYRSLYHYRLLYHLRSYRSL</sequence>
<name>A0AAW0PCM8_9GOBI</name>
<dbReference type="AlphaFoldDB" id="A0AAW0PCM8"/>
<comment type="caution">
    <text evidence="1">The sequence shown here is derived from an EMBL/GenBank/DDBJ whole genome shotgun (WGS) entry which is preliminary data.</text>
</comment>
<evidence type="ECO:0000313" key="2">
    <source>
        <dbReference type="Proteomes" id="UP001460270"/>
    </source>
</evidence>
<protein>
    <submittedName>
        <fullName evidence="1">Uncharacterized protein</fullName>
    </submittedName>
</protein>
<dbReference type="EMBL" id="JBBPFD010000005">
    <property type="protein sequence ID" value="KAK7924986.1"/>
    <property type="molecule type" value="Genomic_DNA"/>
</dbReference>
<reference evidence="2" key="1">
    <citation type="submission" date="2024-04" db="EMBL/GenBank/DDBJ databases">
        <title>Salinicola lusitanus LLJ914,a marine bacterium isolated from the Okinawa Trough.</title>
        <authorList>
            <person name="Li J."/>
        </authorList>
    </citation>
    <scope>NUCLEOTIDE SEQUENCE [LARGE SCALE GENOMIC DNA]</scope>
</reference>